<evidence type="ECO:0000313" key="2">
    <source>
        <dbReference type="Proteomes" id="UP000182658"/>
    </source>
</evidence>
<accession>A0A1J7JNR4</accession>
<dbReference type="Proteomes" id="UP000182658">
    <property type="component" value="Unassembled WGS sequence"/>
</dbReference>
<protein>
    <submittedName>
        <fullName evidence="1">Uncharacterized protein</fullName>
    </submittedName>
</protein>
<proteinExistence type="predicted"/>
<name>A0A1J7JNR4_9PEZI</name>
<feature type="non-terminal residue" evidence="1">
    <location>
        <position position="1"/>
    </location>
</feature>
<keyword evidence="2" id="KW-1185">Reference proteome</keyword>
<gene>
    <name evidence="1" type="ORF">CONLIGDRAFT_668836</name>
</gene>
<dbReference type="InParanoid" id="A0A1J7JNR4"/>
<evidence type="ECO:0000313" key="1">
    <source>
        <dbReference type="EMBL" id="OIW30972.1"/>
    </source>
</evidence>
<sequence length="62" mass="7255">LYQHLARYRDHIESATNPRSQNRTCLANSGQRNSYSTCLRRRRTCLANSGRGNCRSTYLRHL</sequence>
<organism evidence="1 2">
    <name type="scientific">Coniochaeta ligniaria NRRL 30616</name>
    <dbReference type="NCBI Taxonomy" id="1408157"/>
    <lineage>
        <taxon>Eukaryota</taxon>
        <taxon>Fungi</taxon>
        <taxon>Dikarya</taxon>
        <taxon>Ascomycota</taxon>
        <taxon>Pezizomycotina</taxon>
        <taxon>Sordariomycetes</taxon>
        <taxon>Sordariomycetidae</taxon>
        <taxon>Coniochaetales</taxon>
        <taxon>Coniochaetaceae</taxon>
        <taxon>Coniochaeta</taxon>
    </lineage>
</organism>
<reference evidence="1 2" key="1">
    <citation type="submission" date="2016-10" db="EMBL/GenBank/DDBJ databases">
        <title>Draft genome sequence of Coniochaeta ligniaria NRRL30616, a lignocellulolytic fungus for bioabatement of inhibitors in plant biomass hydrolysates.</title>
        <authorList>
            <consortium name="DOE Joint Genome Institute"/>
            <person name="Jimenez D.J."/>
            <person name="Hector R.E."/>
            <person name="Riley R."/>
            <person name="Sun H."/>
            <person name="Grigoriev I.V."/>
            <person name="Van Elsas J.D."/>
            <person name="Nichols N.N."/>
        </authorList>
    </citation>
    <scope>NUCLEOTIDE SEQUENCE [LARGE SCALE GENOMIC DNA]</scope>
    <source>
        <strain evidence="1 2">NRRL 30616</strain>
    </source>
</reference>
<dbReference type="AlphaFoldDB" id="A0A1J7JNR4"/>
<dbReference type="EMBL" id="KV875096">
    <property type="protein sequence ID" value="OIW30972.1"/>
    <property type="molecule type" value="Genomic_DNA"/>
</dbReference>